<reference evidence="2 3" key="1">
    <citation type="submission" date="2017-09" db="EMBL/GenBank/DDBJ databases">
        <title>WGS assembly of Aquilegia coerulea Goldsmith.</title>
        <authorList>
            <person name="Hodges S."/>
            <person name="Kramer E."/>
            <person name="Nordborg M."/>
            <person name="Tomkins J."/>
            <person name="Borevitz J."/>
            <person name="Derieg N."/>
            <person name="Yan J."/>
            <person name="Mihaltcheva S."/>
            <person name="Hayes R.D."/>
            <person name="Rokhsar D."/>
        </authorList>
    </citation>
    <scope>NUCLEOTIDE SEQUENCE [LARGE SCALE GENOMIC DNA]</scope>
    <source>
        <strain evidence="3">cv. Goldsmith</strain>
    </source>
</reference>
<dbReference type="EMBL" id="KZ305126">
    <property type="protein sequence ID" value="PIA25623.1"/>
    <property type="molecule type" value="Genomic_DNA"/>
</dbReference>
<keyword evidence="3" id="KW-1185">Reference proteome</keyword>
<dbReference type="OrthoDB" id="1729983at2759"/>
<name>A0A2G5C2X3_AQUCA</name>
<feature type="transmembrane region" description="Helical" evidence="1">
    <location>
        <begin position="43"/>
        <end position="65"/>
    </location>
</feature>
<evidence type="ECO:0000313" key="3">
    <source>
        <dbReference type="Proteomes" id="UP000230069"/>
    </source>
</evidence>
<dbReference type="Proteomes" id="UP000230069">
    <property type="component" value="Unassembled WGS sequence"/>
</dbReference>
<keyword evidence="1" id="KW-0812">Transmembrane</keyword>
<accession>A0A2G5C2X3</accession>
<dbReference type="STRING" id="218851.A0A2G5C2X3"/>
<keyword evidence="1" id="KW-1133">Transmembrane helix</keyword>
<dbReference type="AlphaFoldDB" id="A0A2G5C2X3"/>
<proteinExistence type="predicted"/>
<protein>
    <submittedName>
        <fullName evidence="2">Uncharacterized protein</fullName>
    </submittedName>
</protein>
<evidence type="ECO:0000313" key="2">
    <source>
        <dbReference type="EMBL" id="PIA25623.1"/>
    </source>
</evidence>
<keyword evidence="1" id="KW-0472">Membrane</keyword>
<gene>
    <name evidence="2" type="ORF">AQUCO_11000031v1</name>
</gene>
<dbReference type="InParanoid" id="A0A2G5C2X3"/>
<sequence length="124" mass="13816">MALVGLVLCNAADYLVEKQQILVFKALRFHEQEIKTYKVRYKLLLTGGLLLLLMIVGTIFLSIGLPASDFSAPEFIIYKLKEMGKISQEDIALVLREFGDLHVDQTGTLSASDIKLAQSSLEEN</sequence>
<organism evidence="2 3">
    <name type="scientific">Aquilegia coerulea</name>
    <name type="common">Rocky mountain columbine</name>
    <dbReference type="NCBI Taxonomy" id="218851"/>
    <lineage>
        <taxon>Eukaryota</taxon>
        <taxon>Viridiplantae</taxon>
        <taxon>Streptophyta</taxon>
        <taxon>Embryophyta</taxon>
        <taxon>Tracheophyta</taxon>
        <taxon>Spermatophyta</taxon>
        <taxon>Magnoliopsida</taxon>
        <taxon>Ranunculales</taxon>
        <taxon>Ranunculaceae</taxon>
        <taxon>Thalictroideae</taxon>
        <taxon>Aquilegia</taxon>
    </lineage>
</organism>
<evidence type="ECO:0000256" key="1">
    <source>
        <dbReference type="SAM" id="Phobius"/>
    </source>
</evidence>